<evidence type="ECO:0000313" key="1">
    <source>
        <dbReference type="EMBL" id="KAD7477463.1"/>
    </source>
</evidence>
<comment type="caution">
    <text evidence="1">The sequence shown here is derived from an EMBL/GenBank/DDBJ whole genome shotgun (WGS) entry which is preliminary data.</text>
</comment>
<dbReference type="EMBL" id="SZYD01000001">
    <property type="protein sequence ID" value="KAD7477463.1"/>
    <property type="molecule type" value="Genomic_DNA"/>
</dbReference>
<protein>
    <submittedName>
        <fullName evidence="1">Uncharacterized protein</fullName>
    </submittedName>
</protein>
<accession>A0A5N6PZB8</accession>
<proteinExistence type="predicted"/>
<organism evidence="1 2">
    <name type="scientific">Mikania micrantha</name>
    <name type="common">bitter vine</name>
    <dbReference type="NCBI Taxonomy" id="192012"/>
    <lineage>
        <taxon>Eukaryota</taxon>
        <taxon>Viridiplantae</taxon>
        <taxon>Streptophyta</taxon>
        <taxon>Embryophyta</taxon>
        <taxon>Tracheophyta</taxon>
        <taxon>Spermatophyta</taxon>
        <taxon>Magnoliopsida</taxon>
        <taxon>eudicotyledons</taxon>
        <taxon>Gunneridae</taxon>
        <taxon>Pentapetalae</taxon>
        <taxon>asterids</taxon>
        <taxon>campanulids</taxon>
        <taxon>Asterales</taxon>
        <taxon>Asteraceae</taxon>
        <taxon>Asteroideae</taxon>
        <taxon>Heliantheae alliance</taxon>
        <taxon>Eupatorieae</taxon>
        <taxon>Mikania</taxon>
    </lineage>
</organism>
<evidence type="ECO:0000313" key="2">
    <source>
        <dbReference type="Proteomes" id="UP000326396"/>
    </source>
</evidence>
<sequence>MWSLAETWLSIEQGRRGKLLRMDKTRSSLVKRLAVNGPKEIRPSNCCCRLHGWPKVSLEKKRKKDVSGIVVEVDGGGRS</sequence>
<reference evidence="1 2" key="1">
    <citation type="submission" date="2019-05" db="EMBL/GenBank/DDBJ databases">
        <title>Mikania micrantha, genome provides insights into the molecular mechanism of rapid growth.</title>
        <authorList>
            <person name="Liu B."/>
        </authorList>
    </citation>
    <scope>NUCLEOTIDE SEQUENCE [LARGE SCALE GENOMIC DNA]</scope>
    <source>
        <strain evidence="1">NLD-2019</strain>
        <tissue evidence="1">Leaf</tissue>
    </source>
</reference>
<name>A0A5N6PZB8_9ASTR</name>
<gene>
    <name evidence="1" type="ORF">E3N88_00599</name>
</gene>
<dbReference type="AlphaFoldDB" id="A0A5N6PZB8"/>
<keyword evidence="2" id="KW-1185">Reference proteome</keyword>
<dbReference type="Proteomes" id="UP000326396">
    <property type="component" value="Linkage Group LG1"/>
</dbReference>